<accession>A0A9D2JWD4</accession>
<evidence type="ECO:0000256" key="7">
    <source>
        <dbReference type="SAM" id="Phobius"/>
    </source>
</evidence>
<dbReference type="PANTHER" id="PTHR34478">
    <property type="entry name" value="PROTEIN LEMA"/>
    <property type="match status" value="1"/>
</dbReference>
<dbReference type="Gene3D" id="1.20.1440.20">
    <property type="entry name" value="LemA-like domain"/>
    <property type="match status" value="1"/>
</dbReference>
<keyword evidence="3 7" id="KW-0812">Transmembrane</keyword>
<evidence type="ECO:0000256" key="6">
    <source>
        <dbReference type="SAM" id="Coils"/>
    </source>
</evidence>
<dbReference type="Proteomes" id="UP000824055">
    <property type="component" value="Unassembled WGS sequence"/>
</dbReference>
<evidence type="ECO:0000313" key="8">
    <source>
        <dbReference type="EMBL" id="HIZ69022.1"/>
    </source>
</evidence>
<dbReference type="InterPro" id="IPR023353">
    <property type="entry name" value="LemA-like_dom_sf"/>
</dbReference>
<organism evidence="8 9">
    <name type="scientific">Candidatus Prevotella avicola</name>
    <dbReference type="NCBI Taxonomy" id="2838738"/>
    <lineage>
        <taxon>Bacteria</taxon>
        <taxon>Pseudomonadati</taxon>
        <taxon>Bacteroidota</taxon>
        <taxon>Bacteroidia</taxon>
        <taxon>Bacteroidales</taxon>
        <taxon>Prevotellaceae</taxon>
        <taxon>Prevotella</taxon>
    </lineage>
</organism>
<dbReference type="EMBL" id="DXBE01000030">
    <property type="protein sequence ID" value="HIZ69022.1"/>
    <property type="molecule type" value="Genomic_DNA"/>
</dbReference>
<reference evidence="8" key="1">
    <citation type="journal article" date="2021" name="PeerJ">
        <title>Extensive microbial diversity within the chicken gut microbiome revealed by metagenomics and culture.</title>
        <authorList>
            <person name="Gilroy R."/>
            <person name="Ravi A."/>
            <person name="Getino M."/>
            <person name="Pursley I."/>
            <person name="Horton D.L."/>
            <person name="Alikhan N.F."/>
            <person name="Baker D."/>
            <person name="Gharbi K."/>
            <person name="Hall N."/>
            <person name="Watson M."/>
            <person name="Adriaenssens E.M."/>
            <person name="Foster-Nyarko E."/>
            <person name="Jarju S."/>
            <person name="Secka A."/>
            <person name="Antonio M."/>
            <person name="Oren A."/>
            <person name="Chaudhuri R.R."/>
            <person name="La Ragione R."/>
            <person name="Hildebrand F."/>
            <person name="Pallen M.J."/>
        </authorList>
    </citation>
    <scope>NUCLEOTIDE SEQUENCE</scope>
    <source>
        <strain evidence="8">ChiHecec3B27-8219</strain>
    </source>
</reference>
<evidence type="ECO:0000256" key="1">
    <source>
        <dbReference type="ARBA" id="ARBA00004167"/>
    </source>
</evidence>
<keyword evidence="6" id="KW-0175">Coiled coil</keyword>
<name>A0A9D2JWD4_9BACT</name>
<feature type="coiled-coil region" evidence="6">
    <location>
        <begin position="145"/>
        <end position="172"/>
    </location>
</feature>
<sequence length="211" mass="23809">MNDYNQGFQNPNPRRKTGGKTWLWVLLAVLVVLVFWGVSGYNGFVKKQEVAYTELSNVQTAYQRRADLLPQLAKIVKSYAAHERETFTQVTQARASATQMSIDPTNLTADKLRQYTEAQGELSAALGRLMVVAERYPELKASENYKSLQIQVEGTENRIQEARRKYNDAVQAYNISVRRMPAVILANLFGFDVMPKFEAAQGAEKAPDLDI</sequence>
<dbReference type="Pfam" id="PF04011">
    <property type="entry name" value="LemA"/>
    <property type="match status" value="1"/>
</dbReference>
<reference evidence="8" key="2">
    <citation type="submission" date="2021-04" db="EMBL/GenBank/DDBJ databases">
        <authorList>
            <person name="Gilroy R."/>
        </authorList>
    </citation>
    <scope>NUCLEOTIDE SEQUENCE</scope>
    <source>
        <strain evidence="8">ChiHecec3B27-8219</strain>
    </source>
</reference>
<evidence type="ECO:0000256" key="4">
    <source>
        <dbReference type="ARBA" id="ARBA00022989"/>
    </source>
</evidence>
<dbReference type="AlphaFoldDB" id="A0A9D2JWD4"/>
<feature type="transmembrane region" description="Helical" evidence="7">
    <location>
        <begin position="21"/>
        <end position="38"/>
    </location>
</feature>
<dbReference type="PANTHER" id="PTHR34478:SF2">
    <property type="entry name" value="MEMBRANE PROTEIN"/>
    <property type="match status" value="1"/>
</dbReference>
<dbReference type="GO" id="GO:0016020">
    <property type="term" value="C:membrane"/>
    <property type="evidence" value="ECO:0007669"/>
    <property type="project" value="UniProtKB-SubCell"/>
</dbReference>
<comment type="caution">
    <text evidence="8">The sequence shown here is derived from an EMBL/GenBank/DDBJ whole genome shotgun (WGS) entry which is preliminary data.</text>
</comment>
<dbReference type="SUPFAM" id="SSF140478">
    <property type="entry name" value="LemA-like"/>
    <property type="match status" value="1"/>
</dbReference>
<gene>
    <name evidence="8" type="ORF">H9966_03920</name>
</gene>
<evidence type="ECO:0000313" key="9">
    <source>
        <dbReference type="Proteomes" id="UP000824055"/>
    </source>
</evidence>
<comment type="subcellular location">
    <subcellularLocation>
        <location evidence="1">Membrane</location>
        <topology evidence="1">Single-pass membrane protein</topology>
    </subcellularLocation>
</comment>
<evidence type="ECO:0000256" key="2">
    <source>
        <dbReference type="ARBA" id="ARBA00008854"/>
    </source>
</evidence>
<evidence type="ECO:0000256" key="5">
    <source>
        <dbReference type="ARBA" id="ARBA00023136"/>
    </source>
</evidence>
<keyword evidence="4 7" id="KW-1133">Transmembrane helix</keyword>
<keyword evidence="5 7" id="KW-0472">Membrane</keyword>
<dbReference type="InterPro" id="IPR007156">
    <property type="entry name" value="MamQ_LemA"/>
</dbReference>
<proteinExistence type="inferred from homology"/>
<comment type="similarity">
    <text evidence="2">Belongs to the LemA family.</text>
</comment>
<protein>
    <submittedName>
        <fullName evidence="8">LemA family protein</fullName>
    </submittedName>
</protein>
<evidence type="ECO:0000256" key="3">
    <source>
        <dbReference type="ARBA" id="ARBA00022692"/>
    </source>
</evidence>